<name>A7EVF8_SCLS1</name>
<organism evidence="1 2">
    <name type="scientific">Sclerotinia sclerotiorum (strain ATCC 18683 / 1980 / Ss-1)</name>
    <name type="common">White mold</name>
    <name type="synonym">Whetzelinia sclerotiorum</name>
    <dbReference type="NCBI Taxonomy" id="665079"/>
    <lineage>
        <taxon>Eukaryota</taxon>
        <taxon>Fungi</taxon>
        <taxon>Dikarya</taxon>
        <taxon>Ascomycota</taxon>
        <taxon>Pezizomycotina</taxon>
        <taxon>Leotiomycetes</taxon>
        <taxon>Helotiales</taxon>
        <taxon>Sclerotiniaceae</taxon>
        <taxon>Sclerotinia</taxon>
    </lineage>
</organism>
<dbReference type="HOGENOM" id="CLU_3335875_0_0_1"/>
<dbReference type="KEGG" id="ssl:SS1G_09316"/>
<dbReference type="Proteomes" id="UP000001312">
    <property type="component" value="Unassembled WGS sequence"/>
</dbReference>
<sequence>MDNTKGLANTTNTKYICVIIKPPTQYGTYEAMLKTLCA</sequence>
<keyword evidence="2" id="KW-1185">Reference proteome</keyword>
<dbReference type="AlphaFoldDB" id="A7EVF8"/>
<accession>A7EVF8</accession>
<protein>
    <submittedName>
        <fullName evidence="1">Uncharacterized protein</fullName>
    </submittedName>
</protein>
<dbReference type="EMBL" id="CH476633">
    <property type="protein sequence ID" value="EDN93450.1"/>
    <property type="molecule type" value="Genomic_DNA"/>
</dbReference>
<evidence type="ECO:0000313" key="1">
    <source>
        <dbReference type="EMBL" id="EDN93450.1"/>
    </source>
</evidence>
<proteinExistence type="predicted"/>
<gene>
    <name evidence="1" type="ORF">SS1G_09316</name>
</gene>
<dbReference type="RefSeq" id="XP_001589595.1">
    <property type="nucleotide sequence ID" value="XM_001589545.1"/>
</dbReference>
<dbReference type="GeneID" id="5485917"/>
<reference evidence="2" key="1">
    <citation type="journal article" date="2011" name="PLoS Genet.">
        <title>Genomic analysis of the necrotrophic fungal pathogens Sclerotinia sclerotiorum and Botrytis cinerea.</title>
        <authorList>
            <person name="Amselem J."/>
            <person name="Cuomo C.A."/>
            <person name="van Kan J.A."/>
            <person name="Viaud M."/>
            <person name="Benito E.P."/>
            <person name="Couloux A."/>
            <person name="Coutinho P.M."/>
            <person name="de Vries R.P."/>
            <person name="Dyer P.S."/>
            <person name="Fillinger S."/>
            <person name="Fournier E."/>
            <person name="Gout L."/>
            <person name="Hahn M."/>
            <person name="Kohn L."/>
            <person name="Lapalu N."/>
            <person name="Plummer K.M."/>
            <person name="Pradier J.M."/>
            <person name="Quevillon E."/>
            <person name="Sharon A."/>
            <person name="Simon A."/>
            <person name="ten Have A."/>
            <person name="Tudzynski B."/>
            <person name="Tudzynski P."/>
            <person name="Wincker P."/>
            <person name="Andrew M."/>
            <person name="Anthouard V."/>
            <person name="Beever R.E."/>
            <person name="Beffa R."/>
            <person name="Benoit I."/>
            <person name="Bouzid O."/>
            <person name="Brault B."/>
            <person name="Chen Z."/>
            <person name="Choquer M."/>
            <person name="Collemare J."/>
            <person name="Cotton P."/>
            <person name="Danchin E.G."/>
            <person name="Da Silva C."/>
            <person name="Gautier A."/>
            <person name="Giraud C."/>
            <person name="Giraud T."/>
            <person name="Gonzalez C."/>
            <person name="Grossetete S."/>
            <person name="Guldener U."/>
            <person name="Henrissat B."/>
            <person name="Howlett B.J."/>
            <person name="Kodira C."/>
            <person name="Kretschmer M."/>
            <person name="Lappartient A."/>
            <person name="Leroch M."/>
            <person name="Levis C."/>
            <person name="Mauceli E."/>
            <person name="Neuveglise C."/>
            <person name="Oeser B."/>
            <person name="Pearson M."/>
            <person name="Poulain J."/>
            <person name="Poussereau N."/>
            <person name="Quesneville H."/>
            <person name="Rascle C."/>
            <person name="Schumacher J."/>
            <person name="Segurens B."/>
            <person name="Sexton A."/>
            <person name="Silva E."/>
            <person name="Sirven C."/>
            <person name="Soanes D.M."/>
            <person name="Talbot N.J."/>
            <person name="Templeton M."/>
            <person name="Yandava C."/>
            <person name="Yarden O."/>
            <person name="Zeng Q."/>
            <person name="Rollins J.A."/>
            <person name="Lebrun M.H."/>
            <person name="Dickman M."/>
        </authorList>
    </citation>
    <scope>NUCLEOTIDE SEQUENCE [LARGE SCALE GENOMIC DNA]</scope>
    <source>
        <strain evidence="2">ATCC 18683 / 1980 / Ss-1</strain>
    </source>
</reference>
<evidence type="ECO:0000313" key="2">
    <source>
        <dbReference type="Proteomes" id="UP000001312"/>
    </source>
</evidence>
<dbReference type="InParanoid" id="A7EVF8"/>